<dbReference type="Pfam" id="PF05485">
    <property type="entry name" value="THAP"/>
    <property type="match status" value="1"/>
</dbReference>
<evidence type="ECO:0000256" key="1">
    <source>
        <dbReference type="ARBA" id="ARBA00022723"/>
    </source>
</evidence>
<evidence type="ECO:0000313" key="8">
    <source>
        <dbReference type="Proteomes" id="UP001497644"/>
    </source>
</evidence>
<evidence type="ECO:0000256" key="2">
    <source>
        <dbReference type="ARBA" id="ARBA00022771"/>
    </source>
</evidence>
<proteinExistence type="predicted"/>
<dbReference type="Gene3D" id="6.20.210.20">
    <property type="entry name" value="THAP domain"/>
    <property type="match status" value="1"/>
</dbReference>
<dbReference type="SMART" id="SM00692">
    <property type="entry name" value="DM3"/>
    <property type="match status" value="1"/>
</dbReference>
<keyword evidence="2 5" id="KW-0863">Zinc-finger</keyword>
<name>A0AAV2NPB4_9HYME</name>
<evidence type="ECO:0000256" key="4">
    <source>
        <dbReference type="ARBA" id="ARBA00023125"/>
    </source>
</evidence>
<dbReference type="PROSITE" id="PS50950">
    <property type="entry name" value="ZF_THAP"/>
    <property type="match status" value="1"/>
</dbReference>
<dbReference type="PANTHER" id="PTHR46927:SF3">
    <property type="entry name" value="THAP-TYPE DOMAIN-CONTAINING PROTEIN"/>
    <property type="match status" value="1"/>
</dbReference>
<keyword evidence="8" id="KW-1185">Reference proteome</keyword>
<dbReference type="Proteomes" id="UP001497644">
    <property type="component" value="Chromosome 3"/>
</dbReference>
<dbReference type="InterPro" id="IPR038441">
    <property type="entry name" value="THAP_Znf_sf"/>
</dbReference>
<dbReference type="InterPro" id="IPR006612">
    <property type="entry name" value="THAP_Znf"/>
</dbReference>
<evidence type="ECO:0000259" key="6">
    <source>
        <dbReference type="PROSITE" id="PS50950"/>
    </source>
</evidence>
<protein>
    <recommendedName>
        <fullName evidence="6">THAP-type domain-containing protein</fullName>
    </recommendedName>
</protein>
<dbReference type="InterPro" id="IPR052224">
    <property type="entry name" value="THAP_domain_protein"/>
</dbReference>
<gene>
    <name evidence="7" type="ORF">LPLAT_LOCUS7227</name>
</gene>
<dbReference type="EMBL" id="OZ034826">
    <property type="protein sequence ID" value="CAL1681071.1"/>
    <property type="molecule type" value="Genomic_DNA"/>
</dbReference>
<accession>A0AAV2NPB4</accession>
<dbReference type="SMART" id="SM00980">
    <property type="entry name" value="THAP"/>
    <property type="match status" value="1"/>
</dbReference>
<keyword evidence="1" id="KW-0479">Metal-binding</keyword>
<evidence type="ECO:0000313" key="7">
    <source>
        <dbReference type="EMBL" id="CAL1681071.1"/>
    </source>
</evidence>
<keyword evidence="4 5" id="KW-0238">DNA-binding</keyword>
<reference evidence="7" key="1">
    <citation type="submission" date="2024-04" db="EMBL/GenBank/DDBJ databases">
        <authorList>
            <consortium name="Molecular Ecology Group"/>
        </authorList>
    </citation>
    <scope>NUCLEOTIDE SEQUENCE</scope>
</reference>
<dbReference type="AlphaFoldDB" id="A0AAV2NPB4"/>
<dbReference type="GO" id="GO:0008270">
    <property type="term" value="F:zinc ion binding"/>
    <property type="evidence" value="ECO:0007669"/>
    <property type="project" value="UniProtKB-KW"/>
</dbReference>
<dbReference type="SUPFAM" id="SSF57716">
    <property type="entry name" value="Glucocorticoid receptor-like (DNA-binding domain)"/>
    <property type="match status" value="1"/>
</dbReference>
<dbReference type="GO" id="GO:0003677">
    <property type="term" value="F:DNA binding"/>
    <property type="evidence" value="ECO:0007669"/>
    <property type="project" value="UniProtKB-UniRule"/>
</dbReference>
<sequence>MLICIICKYEKSSTDSVSFYKFPKNDELRQRWISAIGLENLATQLKKSSRLCSQHFEDDCFFYKLGGDKKRRFIKPDAVPTIFGFNYSRKEAAYMEVSSNVCIADQACNETQTAIEEEEEEDGCNERNPQLNVTLLESPPKKKQHCSSSHFGDCSIQKYPLMAAHKLQITTKTVNDQKQLREKQMISEQAEKMISVRP</sequence>
<feature type="domain" description="THAP-type" evidence="6">
    <location>
        <begin position="1"/>
        <end position="83"/>
    </location>
</feature>
<dbReference type="PANTHER" id="PTHR46927">
    <property type="entry name" value="AGAP005574-PA"/>
    <property type="match status" value="1"/>
</dbReference>
<evidence type="ECO:0000256" key="3">
    <source>
        <dbReference type="ARBA" id="ARBA00022833"/>
    </source>
</evidence>
<evidence type="ECO:0000256" key="5">
    <source>
        <dbReference type="PROSITE-ProRule" id="PRU00309"/>
    </source>
</evidence>
<organism evidence="7 8">
    <name type="scientific">Lasius platythorax</name>
    <dbReference type="NCBI Taxonomy" id="488582"/>
    <lineage>
        <taxon>Eukaryota</taxon>
        <taxon>Metazoa</taxon>
        <taxon>Ecdysozoa</taxon>
        <taxon>Arthropoda</taxon>
        <taxon>Hexapoda</taxon>
        <taxon>Insecta</taxon>
        <taxon>Pterygota</taxon>
        <taxon>Neoptera</taxon>
        <taxon>Endopterygota</taxon>
        <taxon>Hymenoptera</taxon>
        <taxon>Apocrita</taxon>
        <taxon>Aculeata</taxon>
        <taxon>Formicoidea</taxon>
        <taxon>Formicidae</taxon>
        <taxon>Formicinae</taxon>
        <taxon>Lasius</taxon>
        <taxon>Lasius</taxon>
    </lineage>
</organism>
<keyword evidence="3" id="KW-0862">Zinc</keyword>